<evidence type="ECO:0000313" key="1">
    <source>
        <dbReference type="EMBL" id="CAH1396511.1"/>
    </source>
</evidence>
<dbReference type="AlphaFoldDB" id="A0A9P0H6V9"/>
<evidence type="ECO:0000313" key="2">
    <source>
        <dbReference type="Proteomes" id="UP001152798"/>
    </source>
</evidence>
<proteinExistence type="predicted"/>
<dbReference type="EMBL" id="OV725079">
    <property type="protein sequence ID" value="CAH1396511.1"/>
    <property type="molecule type" value="Genomic_DNA"/>
</dbReference>
<organism evidence="1 2">
    <name type="scientific">Nezara viridula</name>
    <name type="common">Southern green stink bug</name>
    <name type="synonym">Cimex viridulus</name>
    <dbReference type="NCBI Taxonomy" id="85310"/>
    <lineage>
        <taxon>Eukaryota</taxon>
        <taxon>Metazoa</taxon>
        <taxon>Ecdysozoa</taxon>
        <taxon>Arthropoda</taxon>
        <taxon>Hexapoda</taxon>
        <taxon>Insecta</taxon>
        <taxon>Pterygota</taxon>
        <taxon>Neoptera</taxon>
        <taxon>Paraneoptera</taxon>
        <taxon>Hemiptera</taxon>
        <taxon>Heteroptera</taxon>
        <taxon>Panheteroptera</taxon>
        <taxon>Pentatomomorpha</taxon>
        <taxon>Pentatomoidea</taxon>
        <taxon>Pentatomidae</taxon>
        <taxon>Pentatominae</taxon>
        <taxon>Nezara</taxon>
    </lineage>
</organism>
<dbReference type="Proteomes" id="UP001152798">
    <property type="component" value="Chromosome 3"/>
</dbReference>
<gene>
    <name evidence="1" type="ORF">NEZAVI_LOCUS6567</name>
</gene>
<reference evidence="1" key="1">
    <citation type="submission" date="2022-01" db="EMBL/GenBank/DDBJ databases">
        <authorList>
            <person name="King R."/>
        </authorList>
    </citation>
    <scope>NUCLEOTIDE SEQUENCE</scope>
</reference>
<accession>A0A9P0H6V9</accession>
<keyword evidence="2" id="KW-1185">Reference proteome</keyword>
<name>A0A9P0H6V9_NEZVI</name>
<sequence length="129" mass="14993">MERDYLINPAHLVGLVLGDQTLEVRLSAINDIRAVEDRFPSYRGPTVLTKILIKMERYQKAPKSIRNKKLVVLGESYGPVFEEYMISLPPHFKHSALREICAIIHRICSVHEYHRVEQQEIITNLLRTL</sequence>
<protein>
    <submittedName>
        <fullName evidence="1">Uncharacterized protein</fullName>
    </submittedName>
</protein>